<evidence type="ECO:0000259" key="2">
    <source>
        <dbReference type="Pfam" id="PF03732"/>
    </source>
</evidence>
<dbReference type="PANTHER" id="PTHR33223">
    <property type="entry name" value="CCHC-TYPE DOMAIN-CONTAINING PROTEIN"/>
    <property type="match status" value="1"/>
</dbReference>
<dbReference type="InterPro" id="IPR005162">
    <property type="entry name" value="Retrotrans_gag_dom"/>
</dbReference>
<dbReference type="AlphaFoldDB" id="A0A1S3UZH3"/>
<evidence type="ECO:0000256" key="1">
    <source>
        <dbReference type="SAM" id="MobiDB-lite"/>
    </source>
</evidence>
<feature type="compositionally biased region" description="Basic and acidic residues" evidence="1">
    <location>
        <begin position="170"/>
        <end position="180"/>
    </location>
</feature>
<dbReference type="OrthoDB" id="1740536at2759"/>
<keyword evidence="3" id="KW-1185">Reference proteome</keyword>
<dbReference type="GeneID" id="106770184"/>
<accession>A0A1S3UZH3</accession>
<protein>
    <submittedName>
        <fullName evidence="4">Uncharacterized protein LOC106770184</fullName>
    </submittedName>
</protein>
<evidence type="ECO:0000313" key="4">
    <source>
        <dbReference type="RefSeq" id="XP_014511493.1"/>
    </source>
</evidence>
<feature type="region of interest" description="Disordered" evidence="1">
    <location>
        <begin position="156"/>
        <end position="196"/>
    </location>
</feature>
<reference evidence="4" key="2">
    <citation type="submission" date="2025-08" db="UniProtKB">
        <authorList>
            <consortium name="RefSeq"/>
        </authorList>
    </citation>
    <scope>IDENTIFICATION</scope>
    <source>
        <tissue evidence="4">Leaf</tissue>
    </source>
</reference>
<proteinExistence type="predicted"/>
<name>A0A1S3UZH3_VIGRR</name>
<reference evidence="3" key="1">
    <citation type="journal article" date="2014" name="Nat. Commun.">
        <title>Genome sequence of mungbean and insights into evolution within Vigna species.</title>
        <authorList>
            <person name="Kang Y.J."/>
            <person name="Kim S.K."/>
            <person name="Kim M.Y."/>
            <person name="Lestari P."/>
            <person name="Kim K.H."/>
            <person name="Ha B.K."/>
            <person name="Jun T.H."/>
            <person name="Hwang W.J."/>
            <person name="Lee T."/>
            <person name="Lee J."/>
            <person name="Shim S."/>
            <person name="Yoon M.Y."/>
            <person name="Jang Y.E."/>
            <person name="Han K.S."/>
            <person name="Taeprayoon P."/>
            <person name="Yoon N."/>
            <person name="Somta P."/>
            <person name="Tanya P."/>
            <person name="Kim K.S."/>
            <person name="Gwag J.G."/>
            <person name="Moon J.K."/>
            <person name="Lee Y.H."/>
            <person name="Park B.S."/>
            <person name="Bombarely A."/>
            <person name="Doyle J.J."/>
            <person name="Jackson S.A."/>
            <person name="Schafleitner R."/>
            <person name="Srinives P."/>
            <person name="Varshney R.K."/>
            <person name="Lee S.H."/>
        </authorList>
    </citation>
    <scope>NUCLEOTIDE SEQUENCE [LARGE SCALE GENOMIC DNA]</scope>
    <source>
        <strain evidence="3">cv. VC1973A</strain>
    </source>
</reference>
<dbReference type="RefSeq" id="XP_014511493.1">
    <property type="nucleotide sequence ID" value="XM_014656007.1"/>
</dbReference>
<dbReference type="Pfam" id="PF03732">
    <property type="entry name" value="Retrotrans_gag"/>
    <property type="match status" value="1"/>
</dbReference>
<gene>
    <name evidence="4" type="primary">LOC106770184</name>
</gene>
<dbReference type="PANTHER" id="PTHR33223:SF10">
    <property type="entry name" value="AMINOTRANSFERASE-LIKE PLANT MOBILE DOMAIN-CONTAINING PROTEIN"/>
    <property type="match status" value="1"/>
</dbReference>
<feature type="domain" description="Retrotransposon gag" evidence="2">
    <location>
        <begin position="34"/>
        <end position="123"/>
    </location>
</feature>
<dbReference type="KEGG" id="vra:106770184"/>
<dbReference type="Proteomes" id="UP000087766">
    <property type="component" value="Chromosome 8"/>
</dbReference>
<sequence>MERFDGTTDPEHHLRSFLDSMAFYSSDDPVKCRAFSLSLKGEALEWYYALPPNSIDNFRTFATLFKRQYATNRKEATTAAELVNLKQEKDESLRKFMRRYTEVARRVKGVSHEFIITNLPNCLKPGYVSESLYAKLPKTMEELQEKMNKFIKMEDQRHFHRKTDAAAAETKQEGGRSRDKSRNHKPSRKYTPTPYNLQYDRYAPLTASREKVFEKALQANLITAIKRGTPDAADGAKVCRYHGNQGHTTEDC</sequence>
<evidence type="ECO:0000313" key="3">
    <source>
        <dbReference type="Proteomes" id="UP000087766"/>
    </source>
</evidence>
<organism evidence="3 4">
    <name type="scientific">Vigna radiata var. radiata</name>
    <name type="common">Mung bean</name>
    <name type="synonym">Phaseolus aureus</name>
    <dbReference type="NCBI Taxonomy" id="3916"/>
    <lineage>
        <taxon>Eukaryota</taxon>
        <taxon>Viridiplantae</taxon>
        <taxon>Streptophyta</taxon>
        <taxon>Embryophyta</taxon>
        <taxon>Tracheophyta</taxon>
        <taxon>Spermatophyta</taxon>
        <taxon>Magnoliopsida</taxon>
        <taxon>eudicotyledons</taxon>
        <taxon>Gunneridae</taxon>
        <taxon>Pentapetalae</taxon>
        <taxon>rosids</taxon>
        <taxon>fabids</taxon>
        <taxon>Fabales</taxon>
        <taxon>Fabaceae</taxon>
        <taxon>Papilionoideae</taxon>
        <taxon>50 kb inversion clade</taxon>
        <taxon>NPAAA clade</taxon>
        <taxon>indigoferoid/millettioid clade</taxon>
        <taxon>Phaseoleae</taxon>
        <taxon>Vigna</taxon>
    </lineage>
</organism>